<dbReference type="InterPro" id="IPR025158">
    <property type="entry name" value="Mg_chelat-rel_C"/>
</dbReference>
<dbReference type="Pfam" id="PF13335">
    <property type="entry name" value="Mg_chelatase_C"/>
    <property type="match status" value="1"/>
</dbReference>
<feature type="domain" description="Mg chelatase-related protein C-terminal" evidence="1">
    <location>
        <begin position="1"/>
        <end position="47"/>
    </location>
</feature>
<accession>A0ABS4GX24</accession>
<dbReference type="Proteomes" id="UP001519343">
    <property type="component" value="Unassembled WGS sequence"/>
</dbReference>
<evidence type="ECO:0000313" key="3">
    <source>
        <dbReference type="Proteomes" id="UP001519343"/>
    </source>
</evidence>
<reference evidence="2 3" key="1">
    <citation type="submission" date="2021-03" db="EMBL/GenBank/DDBJ databases">
        <title>Genomic Encyclopedia of Type Strains, Phase IV (KMG-IV): sequencing the most valuable type-strain genomes for metagenomic binning, comparative biology and taxonomic classification.</title>
        <authorList>
            <person name="Goeker M."/>
        </authorList>
    </citation>
    <scope>NUCLEOTIDE SEQUENCE [LARGE SCALE GENOMIC DNA]</scope>
    <source>
        <strain evidence="2 3">DSM 24738</strain>
    </source>
</reference>
<comment type="caution">
    <text evidence="2">The sequence shown here is derived from an EMBL/GenBank/DDBJ whole genome shotgun (WGS) entry which is preliminary data.</text>
</comment>
<evidence type="ECO:0000313" key="2">
    <source>
        <dbReference type="EMBL" id="MBP1934818.1"/>
    </source>
</evidence>
<evidence type="ECO:0000259" key="1">
    <source>
        <dbReference type="Pfam" id="PF13335"/>
    </source>
</evidence>
<gene>
    <name evidence="2" type="ORF">J2Z37_004838</name>
</gene>
<organism evidence="2 3">
    <name type="scientific">Ammoniphilus resinae</name>
    <dbReference type="NCBI Taxonomy" id="861532"/>
    <lineage>
        <taxon>Bacteria</taxon>
        <taxon>Bacillati</taxon>
        <taxon>Bacillota</taxon>
        <taxon>Bacilli</taxon>
        <taxon>Bacillales</taxon>
        <taxon>Paenibacillaceae</taxon>
        <taxon>Aneurinibacillus group</taxon>
        <taxon>Ammoniphilus</taxon>
    </lineage>
</organism>
<sequence>MLQKAYERFQYNARSFYKFKKLARTYADLDGSEKIRQKDVAAALSARDLDKDQKGMVVV</sequence>
<protein>
    <submittedName>
        <fullName evidence="2">ATPase with chaperone activity</fullName>
    </submittedName>
</protein>
<proteinExistence type="predicted"/>
<dbReference type="EMBL" id="JAGGKT010000029">
    <property type="protein sequence ID" value="MBP1934818.1"/>
    <property type="molecule type" value="Genomic_DNA"/>
</dbReference>
<name>A0ABS4GX24_9BACL</name>
<keyword evidence="3" id="KW-1185">Reference proteome</keyword>